<dbReference type="EMBL" id="CAKMRJ010000001">
    <property type="protein sequence ID" value="CAH1413421.1"/>
    <property type="molecule type" value="Genomic_DNA"/>
</dbReference>
<dbReference type="AlphaFoldDB" id="A0AAU9LF69"/>
<accession>A0AAU9LF69</accession>
<protein>
    <submittedName>
        <fullName evidence="2">Uncharacterized protein</fullName>
    </submittedName>
</protein>
<keyword evidence="3" id="KW-1185">Reference proteome</keyword>
<name>A0AAU9LF69_9ASTR</name>
<reference evidence="2 3" key="1">
    <citation type="submission" date="2022-01" db="EMBL/GenBank/DDBJ databases">
        <authorList>
            <person name="Xiong W."/>
            <person name="Schranz E."/>
        </authorList>
    </citation>
    <scope>NUCLEOTIDE SEQUENCE [LARGE SCALE GENOMIC DNA]</scope>
</reference>
<feature type="region of interest" description="Disordered" evidence="1">
    <location>
        <begin position="39"/>
        <end position="67"/>
    </location>
</feature>
<evidence type="ECO:0000313" key="2">
    <source>
        <dbReference type="EMBL" id="CAH1413421.1"/>
    </source>
</evidence>
<evidence type="ECO:0000313" key="3">
    <source>
        <dbReference type="Proteomes" id="UP001157418"/>
    </source>
</evidence>
<comment type="caution">
    <text evidence="2">The sequence shown here is derived from an EMBL/GenBank/DDBJ whole genome shotgun (WGS) entry which is preliminary data.</text>
</comment>
<dbReference type="Proteomes" id="UP001157418">
    <property type="component" value="Unassembled WGS sequence"/>
</dbReference>
<organism evidence="2 3">
    <name type="scientific">Lactuca virosa</name>
    <dbReference type="NCBI Taxonomy" id="75947"/>
    <lineage>
        <taxon>Eukaryota</taxon>
        <taxon>Viridiplantae</taxon>
        <taxon>Streptophyta</taxon>
        <taxon>Embryophyta</taxon>
        <taxon>Tracheophyta</taxon>
        <taxon>Spermatophyta</taxon>
        <taxon>Magnoliopsida</taxon>
        <taxon>eudicotyledons</taxon>
        <taxon>Gunneridae</taxon>
        <taxon>Pentapetalae</taxon>
        <taxon>asterids</taxon>
        <taxon>campanulids</taxon>
        <taxon>Asterales</taxon>
        <taxon>Asteraceae</taxon>
        <taxon>Cichorioideae</taxon>
        <taxon>Cichorieae</taxon>
        <taxon>Lactucinae</taxon>
        <taxon>Lactuca</taxon>
    </lineage>
</organism>
<proteinExistence type="predicted"/>
<sequence>MLEKTNHRMRDVEDLPPTFIEAKIVSFGSVSVRNHNGQDLVGMKNKMGSWRKHGYRGGGGRMSRKTE</sequence>
<evidence type="ECO:0000256" key="1">
    <source>
        <dbReference type="SAM" id="MobiDB-lite"/>
    </source>
</evidence>
<gene>
    <name evidence="2" type="ORF">LVIROSA_LOCUS1383</name>
</gene>